<dbReference type="OrthoDB" id="4774587at2"/>
<gene>
    <name evidence="1" type="ORF">CEY15_06160</name>
</gene>
<comment type="caution">
    <text evidence="1">The sequence shown here is derived from an EMBL/GenBank/DDBJ whole genome shotgun (WGS) entry which is preliminary data.</text>
</comment>
<organism evidence="1 2">
    <name type="scientific">Dietzia natronolimnaea</name>
    <dbReference type="NCBI Taxonomy" id="161920"/>
    <lineage>
        <taxon>Bacteria</taxon>
        <taxon>Bacillati</taxon>
        <taxon>Actinomycetota</taxon>
        <taxon>Actinomycetes</taxon>
        <taxon>Mycobacteriales</taxon>
        <taxon>Dietziaceae</taxon>
        <taxon>Dietzia</taxon>
    </lineage>
</organism>
<sequence length="102" mass="10452">MPDGTIRADADRIASAVVVFRESGERVAEVTFPHVAAGVAAALPGGSAIASALDRACGAAAVCATRSSGRLTGLADFAEQAHRFLEARDEDFADLLAQVAPR</sequence>
<evidence type="ECO:0000313" key="2">
    <source>
        <dbReference type="Proteomes" id="UP000218810"/>
    </source>
</evidence>
<proteinExistence type="predicted"/>
<dbReference type="Proteomes" id="UP000218810">
    <property type="component" value="Unassembled WGS sequence"/>
</dbReference>
<protein>
    <submittedName>
        <fullName evidence="1">Uncharacterized protein</fullName>
    </submittedName>
</protein>
<keyword evidence="2" id="KW-1185">Reference proteome</keyword>
<dbReference type="AlphaFoldDB" id="A0A2A2WRP0"/>
<accession>A0A2A2WRP0</accession>
<dbReference type="RefSeq" id="WP_095717722.1">
    <property type="nucleotide sequence ID" value="NZ_NTGA01000012.1"/>
</dbReference>
<reference evidence="2" key="1">
    <citation type="submission" date="2017-09" db="EMBL/GenBank/DDBJ databases">
        <authorList>
            <person name="Zhang Y."/>
            <person name="Huang X."/>
            <person name="Liu J."/>
            <person name="Lu L."/>
            <person name="Peng K."/>
        </authorList>
    </citation>
    <scope>NUCLEOTIDE SEQUENCE [LARGE SCALE GENOMIC DNA]</scope>
    <source>
        <strain evidence="2">S-XJ-1</strain>
    </source>
</reference>
<dbReference type="EMBL" id="NTGA01000012">
    <property type="protein sequence ID" value="PAY23821.1"/>
    <property type="molecule type" value="Genomic_DNA"/>
</dbReference>
<evidence type="ECO:0000313" key="1">
    <source>
        <dbReference type="EMBL" id="PAY23821.1"/>
    </source>
</evidence>
<name>A0A2A2WRP0_9ACTN</name>